<feature type="transmembrane region" description="Helical" evidence="7">
    <location>
        <begin position="407"/>
        <end position="425"/>
    </location>
</feature>
<dbReference type="InterPro" id="IPR003838">
    <property type="entry name" value="ABC3_permease_C"/>
</dbReference>
<feature type="transmembrane region" description="Helical" evidence="7">
    <location>
        <begin position="431"/>
        <end position="451"/>
    </location>
</feature>
<sequence>MLTLVIGALRARAAQALTVFVLTAVAAGVAAAGPWFGFASMSAAASADIAAAPAEQRTLSARQNIQIDGDPQGVLDQLAAQARDLTGLPSAQPVSGLVQSMRVTQGTLSDTLPVAYRDEFCAHVTLQGPCPAAAGDVSISAVAGQRLGLRPGDQLIEEASLGTPPVRFRIVSIYTAAEPASAYWSNRLFRPQNGLEPAFTPIETFADDQLNRPTATYDVQLPAELMRGDGGYDLGAALDAAGSQFAREQLELVSSSRLLLDSVARDRATVRTTVTVSLVQVLILAWFAIGLAGRYTSRERRGDAALLKLRGATPVGMLRLAWGQHLIPLFAGAVAGLPLGYLLARLLAGPVGNASDRRSALLLSIAAVAAVLAGGLLVLAVLEALTQRRPVAELLRPVRRARGDWKSGLVNLLLLAVAVLAVYQARVGDPAGGFALAAPGLVAVAVAVLLARLLTWAADRGGGAAVRAGRLRIGLPAARVSRQPGTDRLFALVVVTVAMFTTALGGWFADREHRAVRSTAELGAQRVLTVQAANRTVLEQAVRRADPQGRRAMAAVVDTSTLPAVLAVDSSRLAAVARWRPEYGDVAALSAATAEERRPAPLPAVTGDRLTVRVRHEGDSPAVLSLVLQHEGTGAAVRVSFGPLELGEQSLTGAVTGCSAPPGCRIVRWEVTAPATAAGRVEGAEFPTAVTVRGLTQANPPATILDSATLADINRWRGGTRAAAMNLDASRGALLMEINEESATADYQVWAVEDTLPLPVVLGGPVPDDWRFAEPGLPSLGNGVIPVRVAGTTAALPVLGAAGVLIDLDAATRIIADASVTGTFQVWLAPDAGPDVLAALKTNGLAVLTDETIAAREGRLSRQGPSSGARFALLCGAMTLLLAAATVAVAGAVDRRTRAAEMAALRMQGLTRRTAVLAGWAGTAGLIGTGLVGGLTAAVLAVPLVRAAVPGFTDGWAVLAPPPPLSAAAVALAGLLAAALLGLVGGLSELRMLRLLRREAR</sequence>
<protein>
    <recommendedName>
        <fullName evidence="8">ABC3 transporter permease C-terminal domain-containing protein</fullName>
    </recommendedName>
</protein>
<evidence type="ECO:0000313" key="9">
    <source>
        <dbReference type="EMBL" id="GIE16346.1"/>
    </source>
</evidence>
<dbReference type="RefSeq" id="WP_203822696.1">
    <property type="nucleotide sequence ID" value="NZ_BAAABP010000045.1"/>
</dbReference>
<keyword evidence="10" id="KW-1185">Reference proteome</keyword>
<dbReference type="PANTHER" id="PTHR30572:SF4">
    <property type="entry name" value="ABC TRANSPORTER PERMEASE YTRF"/>
    <property type="match status" value="1"/>
</dbReference>
<keyword evidence="3 7" id="KW-0812">Transmembrane</keyword>
<evidence type="ECO:0000256" key="4">
    <source>
        <dbReference type="ARBA" id="ARBA00022989"/>
    </source>
</evidence>
<accession>A0A919J7M3</accession>
<feature type="transmembrane region" description="Helical" evidence="7">
    <location>
        <begin position="360"/>
        <end position="386"/>
    </location>
</feature>
<evidence type="ECO:0000256" key="5">
    <source>
        <dbReference type="ARBA" id="ARBA00023136"/>
    </source>
</evidence>
<feature type="transmembrane region" description="Helical" evidence="7">
    <location>
        <begin position="871"/>
        <end position="893"/>
    </location>
</feature>
<dbReference type="InterPro" id="IPR050250">
    <property type="entry name" value="Macrolide_Exporter_MacB"/>
</dbReference>
<dbReference type="Proteomes" id="UP000598174">
    <property type="component" value="Unassembled WGS sequence"/>
</dbReference>
<evidence type="ECO:0000256" key="6">
    <source>
        <dbReference type="ARBA" id="ARBA00038076"/>
    </source>
</evidence>
<feature type="transmembrane region" description="Helical" evidence="7">
    <location>
        <begin position="965"/>
        <end position="988"/>
    </location>
</feature>
<dbReference type="GO" id="GO:0022857">
    <property type="term" value="F:transmembrane transporter activity"/>
    <property type="evidence" value="ECO:0007669"/>
    <property type="project" value="TreeGrafter"/>
</dbReference>
<dbReference type="PANTHER" id="PTHR30572">
    <property type="entry name" value="MEMBRANE COMPONENT OF TRANSPORTER-RELATED"/>
    <property type="match status" value="1"/>
</dbReference>
<gene>
    <name evidence="9" type="ORF">Afe05nite_81860</name>
</gene>
<comment type="similarity">
    <text evidence="6">Belongs to the ABC-4 integral membrane protein family.</text>
</comment>
<evidence type="ECO:0000313" key="10">
    <source>
        <dbReference type="Proteomes" id="UP000598174"/>
    </source>
</evidence>
<dbReference type="GO" id="GO:0005886">
    <property type="term" value="C:plasma membrane"/>
    <property type="evidence" value="ECO:0007669"/>
    <property type="project" value="UniProtKB-SubCell"/>
</dbReference>
<feature type="transmembrane region" description="Helical" evidence="7">
    <location>
        <begin position="489"/>
        <end position="509"/>
    </location>
</feature>
<evidence type="ECO:0000259" key="8">
    <source>
        <dbReference type="Pfam" id="PF02687"/>
    </source>
</evidence>
<evidence type="ECO:0000256" key="1">
    <source>
        <dbReference type="ARBA" id="ARBA00004651"/>
    </source>
</evidence>
<feature type="transmembrane region" description="Helical" evidence="7">
    <location>
        <begin position="326"/>
        <end position="348"/>
    </location>
</feature>
<feature type="transmembrane region" description="Helical" evidence="7">
    <location>
        <begin position="274"/>
        <end position="292"/>
    </location>
</feature>
<feature type="domain" description="ABC3 transporter permease C-terminal" evidence="8">
    <location>
        <begin position="278"/>
        <end position="377"/>
    </location>
</feature>
<comment type="caution">
    <text evidence="9">The sequence shown here is derived from an EMBL/GenBank/DDBJ whole genome shotgun (WGS) entry which is preliminary data.</text>
</comment>
<keyword evidence="4 7" id="KW-1133">Transmembrane helix</keyword>
<keyword evidence="5 7" id="KW-0472">Membrane</keyword>
<feature type="transmembrane region" description="Helical" evidence="7">
    <location>
        <begin position="914"/>
        <end position="945"/>
    </location>
</feature>
<reference evidence="9" key="1">
    <citation type="submission" date="2021-01" db="EMBL/GenBank/DDBJ databases">
        <title>Whole genome shotgun sequence of Actinoplanes ferrugineus NBRC 15555.</title>
        <authorList>
            <person name="Komaki H."/>
            <person name="Tamura T."/>
        </authorList>
    </citation>
    <scope>NUCLEOTIDE SEQUENCE</scope>
    <source>
        <strain evidence="9">NBRC 15555</strain>
    </source>
</reference>
<keyword evidence="2" id="KW-1003">Cell membrane</keyword>
<evidence type="ECO:0000256" key="2">
    <source>
        <dbReference type="ARBA" id="ARBA00022475"/>
    </source>
</evidence>
<comment type="subcellular location">
    <subcellularLocation>
        <location evidence="1">Cell membrane</location>
        <topology evidence="1">Multi-pass membrane protein</topology>
    </subcellularLocation>
</comment>
<dbReference type="EMBL" id="BOMM01000082">
    <property type="protein sequence ID" value="GIE16346.1"/>
    <property type="molecule type" value="Genomic_DNA"/>
</dbReference>
<evidence type="ECO:0000256" key="3">
    <source>
        <dbReference type="ARBA" id="ARBA00022692"/>
    </source>
</evidence>
<proteinExistence type="inferred from homology"/>
<organism evidence="9 10">
    <name type="scientific">Paractinoplanes ferrugineus</name>
    <dbReference type="NCBI Taxonomy" id="113564"/>
    <lineage>
        <taxon>Bacteria</taxon>
        <taxon>Bacillati</taxon>
        <taxon>Actinomycetota</taxon>
        <taxon>Actinomycetes</taxon>
        <taxon>Micromonosporales</taxon>
        <taxon>Micromonosporaceae</taxon>
        <taxon>Paractinoplanes</taxon>
    </lineage>
</organism>
<name>A0A919J7M3_9ACTN</name>
<dbReference type="AlphaFoldDB" id="A0A919J7M3"/>
<evidence type="ECO:0000256" key="7">
    <source>
        <dbReference type="SAM" id="Phobius"/>
    </source>
</evidence>
<dbReference type="Pfam" id="PF02687">
    <property type="entry name" value="FtsX"/>
    <property type="match status" value="1"/>
</dbReference>